<comment type="caution">
    <text evidence="1">The sequence shown here is derived from an EMBL/GenBank/DDBJ whole genome shotgun (WGS) entry which is preliminary data.</text>
</comment>
<dbReference type="RefSeq" id="WP_169588547.1">
    <property type="nucleotide sequence ID" value="NZ_VCQU01000005.1"/>
</dbReference>
<keyword evidence="2" id="KW-1185">Reference proteome</keyword>
<proteinExistence type="predicted"/>
<protein>
    <submittedName>
        <fullName evidence="1">Uncharacterized protein</fullName>
    </submittedName>
</protein>
<dbReference type="EMBL" id="VCQU01000005">
    <property type="protein sequence ID" value="NMN96529.1"/>
    <property type="molecule type" value="Genomic_DNA"/>
</dbReference>
<dbReference type="AlphaFoldDB" id="A0A848KE13"/>
<accession>A0A848KE13</accession>
<sequence length="90" mass="10224">MAPYVNAEKLRGLALYITSNSGLPGEHDTLESSFVKNDPITLGYTLRRAARSKLWSTIANVNLRPFGTHSWGYWQDDLHQSWPMFDAALR</sequence>
<reference evidence="1 2" key="1">
    <citation type="submission" date="2019-05" db="EMBL/GenBank/DDBJ databases">
        <authorList>
            <person name="Lee S.D."/>
        </authorList>
    </citation>
    <scope>NUCLEOTIDE SEQUENCE [LARGE SCALE GENOMIC DNA]</scope>
    <source>
        <strain evidence="1 2">YC2-7</strain>
    </source>
</reference>
<name>A0A848KE13_9NOCA</name>
<dbReference type="Gene3D" id="3.40.50.1820">
    <property type="entry name" value="alpha/beta hydrolase"/>
    <property type="match status" value="1"/>
</dbReference>
<evidence type="ECO:0000313" key="2">
    <source>
        <dbReference type="Proteomes" id="UP000535543"/>
    </source>
</evidence>
<dbReference type="InterPro" id="IPR029058">
    <property type="entry name" value="AB_hydrolase_fold"/>
</dbReference>
<organism evidence="1 2">
    <name type="scientific">Antrihabitans stalactiti</name>
    <dbReference type="NCBI Taxonomy" id="2584121"/>
    <lineage>
        <taxon>Bacteria</taxon>
        <taxon>Bacillati</taxon>
        <taxon>Actinomycetota</taxon>
        <taxon>Actinomycetes</taxon>
        <taxon>Mycobacteriales</taxon>
        <taxon>Nocardiaceae</taxon>
        <taxon>Antrihabitans</taxon>
    </lineage>
</organism>
<dbReference type="Proteomes" id="UP000535543">
    <property type="component" value="Unassembled WGS sequence"/>
</dbReference>
<evidence type="ECO:0000313" key="1">
    <source>
        <dbReference type="EMBL" id="NMN96529.1"/>
    </source>
</evidence>
<gene>
    <name evidence="1" type="ORF">FGL95_15925</name>
</gene>
<reference evidence="1 2" key="2">
    <citation type="submission" date="2020-06" db="EMBL/GenBank/DDBJ databases">
        <title>Antribacter stalactiti gen. nov., sp. nov., a new member of the family Nacardiaceae isolated from a cave.</title>
        <authorList>
            <person name="Kim I.S."/>
        </authorList>
    </citation>
    <scope>NUCLEOTIDE SEQUENCE [LARGE SCALE GENOMIC DNA]</scope>
    <source>
        <strain evidence="1 2">YC2-7</strain>
    </source>
</reference>